<dbReference type="AlphaFoldDB" id="A0A3R7PF89"/>
<protein>
    <submittedName>
        <fullName evidence="2">Uncharacterized protein</fullName>
    </submittedName>
</protein>
<organism evidence="2 3">
    <name type="scientific">Penaeus vannamei</name>
    <name type="common">Whiteleg shrimp</name>
    <name type="synonym">Litopenaeus vannamei</name>
    <dbReference type="NCBI Taxonomy" id="6689"/>
    <lineage>
        <taxon>Eukaryota</taxon>
        <taxon>Metazoa</taxon>
        <taxon>Ecdysozoa</taxon>
        <taxon>Arthropoda</taxon>
        <taxon>Crustacea</taxon>
        <taxon>Multicrustacea</taxon>
        <taxon>Malacostraca</taxon>
        <taxon>Eumalacostraca</taxon>
        <taxon>Eucarida</taxon>
        <taxon>Decapoda</taxon>
        <taxon>Dendrobranchiata</taxon>
        <taxon>Penaeoidea</taxon>
        <taxon>Penaeidae</taxon>
        <taxon>Penaeus</taxon>
    </lineage>
</organism>
<evidence type="ECO:0000313" key="3">
    <source>
        <dbReference type="Proteomes" id="UP000283509"/>
    </source>
</evidence>
<feature type="region of interest" description="Disordered" evidence="1">
    <location>
        <begin position="370"/>
        <end position="495"/>
    </location>
</feature>
<reference evidence="2 3" key="1">
    <citation type="submission" date="2018-04" db="EMBL/GenBank/DDBJ databases">
        <authorList>
            <person name="Zhang X."/>
            <person name="Yuan J."/>
            <person name="Li F."/>
            <person name="Xiang J."/>
        </authorList>
    </citation>
    <scope>NUCLEOTIDE SEQUENCE [LARGE SCALE GENOMIC DNA]</scope>
    <source>
        <tissue evidence="2">Muscle</tissue>
    </source>
</reference>
<name>A0A3R7PF89_PENVA</name>
<feature type="region of interest" description="Disordered" evidence="1">
    <location>
        <begin position="269"/>
        <end position="309"/>
    </location>
</feature>
<evidence type="ECO:0000313" key="2">
    <source>
        <dbReference type="EMBL" id="ROT84989.1"/>
    </source>
</evidence>
<gene>
    <name evidence="2" type="ORF">C7M84_021667</name>
</gene>
<feature type="compositionally biased region" description="Polar residues" evidence="1">
    <location>
        <begin position="286"/>
        <end position="298"/>
    </location>
</feature>
<sequence>MGAVVVEAPAGGGGEGGGKRGAVSAVWQSATDNQLTSPWHQSCLITTYLSQHRPCSTDNHLPLTYLTPTTSPRPTYLTPTCQALDRPSPPAKPSTVPSPRQSRLSLDTYLTPTPAKPSTRCQALDSAYLTNSTVPCQALDLPTTCQPTTCQALDSVPNTNKPRQCYLCQALDTLDSTYLTPTTCQALDSAYLTPTTCQALDSAYLTPTTCQALDSANTKPASPANHLPSPRQYVPNTNHLPSPRQYVPNTNHLPSLDSATCLDTNHLKTAPAKPSTVRQPPAKPSTVLSHLPSATQHQPPVPTVPSPRHDQLSLAVTKSNGSDAERDAIIAPAFRQTCNRQKETACTQNIFPAIHSILYIRRPLPYNFPEDSSHSPHAPNLSHLPATETRRRSNEQGIIFARRPRRCDLSRVASSVPQPPELSPGGQDSQVIPQPGKNPGRHSKIISQRQHPENVASTTIPSTPLPPPHFYLRPRPCTSTHGLHEPRSSNSSPSASSLSLLVRKLFLKF</sequence>
<feature type="region of interest" description="Disordered" evidence="1">
    <location>
        <begin position="215"/>
        <end position="253"/>
    </location>
</feature>
<dbReference type="Proteomes" id="UP000283509">
    <property type="component" value="Unassembled WGS sequence"/>
</dbReference>
<dbReference type="EMBL" id="QCYY01000458">
    <property type="protein sequence ID" value="ROT84989.1"/>
    <property type="molecule type" value="Genomic_DNA"/>
</dbReference>
<feature type="region of interest" description="Disordered" evidence="1">
    <location>
        <begin position="1"/>
        <end position="20"/>
    </location>
</feature>
<comment type="caution">
    <text evidence="2">The sequence shown here is derived from an EMBL/GenBank/DDBJ whole genome shotgun (WGS) entry which is preliminary data.</text>
</comment>
<proteinExistence type="predicted"/>
<accession>A0A3R7PF89</accession>
<keyword evidence="3" id="KW-1185">Reference proteome</keyword>
<evidence type="ECO:0000256" key="1">
    <source>
        <dbReference type="SAM" id="MobiDB-lite"/>
    </source>
</evidence>
<reference evidence="2 3" key="2">
    <citation type="submission" date="2019-01" db="EMBL/GenBank/DDBJ databases">
        <title>The decoding of complex shrimp genome reveals the adaptation for benthos swimmer, frequently molting mechanism and breeding impact on genome.</title>
        <authorList>
            <person name="Sun Y."/>
            <person name="Gao Y."/>
            <person name="Yu Y."/>
        </authorList>
    </citation>
    <scope>NUCLEOTIDE SEQUENCE [LARGE SCALE GENOMIC DNA]</scope>
    <source>
        <tissue evidence="2">Muscle</tissue>
    </source>
</reference>
<feature type="compositionally biased region" description="Gly residues" evidence="1">
    <location>
        <begin position="10"/>
        <end position="20"/>
    </location>
</feature>
<feature type="compositionally biased region" description="Polar residues" evidence="1">
    <location>
        <begin position="95"/>
        <end position="105"/>
    </location>
</feature>
<feature type="region of interest" description="Disordered" evidence="1">
    <location>
        <begin position="83"/>
        <end position="105"/>
    </location>
</feature>